<dbReference type="EMBL" id="BLAF01000111">
    <property type="protein sequence ID" value="GES27128.1"/>
    <property type="molecule type" value="Genomic_DNA"/>
</dbReference>
<keyword evidence="1" id="KW-0812">Transmembrane</keyword>
<evidence type="ECO:0008006" key="4">
    <source>
        <dbReference type="Google" id="ProtNLM"/>
    </source>
</evidence>
<dbReference type="AlphaFoldDB" id="A0A5M3Y6I5"/>
<feature type="transmembrane region" description="Helical" evidence="1">
    <location>
        <begin position="132"/>
        <end position="152"/>
    </location>
</feature>
<accession>A0A5M3Y6I5</accession>
<dbReference type="Proteomes" id="UP000377595">
    <property type="component" value="Unassembled WGS sequence"/>
</dbReference>
<protein>
    <recommendedName>
        <fullName evidence="4">Ferric oxidoreductase domain-containing protein</fullName>
    </recommendedName>
</protein>
<feature type="transmembrane region" description="Helical" evidence="1">
    <location>
        <begin position="21"/>
        <end position="40"/>
    </location>
</feature>
<evidence type="ECO:0000313" key="3">
    <source>
        <dbReference type="Proteomes" id="UP000377595"/>
    </source>
</evidence>
<feature type="transmembrane region" description="Helical" evidence="1">
    <location>
        <begin position="164"/>
        <end position="186"/>
    </location>
</feature>
<sequence>MSRRRAHRRPETPLNLQSRPARIALGTVVVVVIFGALLAARNGMSAGLLAEVQNFLTFYAGVLSLVALTTTVALGLLASERLLLPIPWRVRAQLVHRAAALVGVGFLVTHIGMKIAAGLVPAWGSVLPTTNLAIGAGAIASDLMIVVVATGVMRGRFAQAERPWMWRGLHDLAYLAWPISILHGLAAGRTPAAWVTWSYIACLVAVGTALLLRVVASLRPAATIADDLETLPMPEVAPAPQSVPEPISIVGRERTSSKLRRVV</sequence>
<proteinExistence type="predicted"/>
<feature type="transmembrane region" description="Helical" evidence="1">
    <location>
        <begin position="55"/>
        <end position="77"/>
    </location>
</feature>
<dbReference type="RefSeq" id="WP_155351795.1">
    <property type="nucleotide sequence ID" value="NZ_BAAAHM010000006.1"/>
</dbReference>
<comment type="caution">
    <text evidence="2">The sequence shown here is derived from an EMBL/GenBank/DDBJ whole genome shotgun (WGS) entry which is preliminary data.</text>
</comment>
<gene>
    <name evidence="2" type="ORF">Aple_100270</name>
</gene>
<reference evidence="2 3" key="1">
    <citation type="submission" date="2019-10" db="EMBL/GenBank/DDBJ databases">
        <title>Whole genome shotgun sequence of Acrocarpospora pleiomorpha NBRC 16267.</title>
        <authorList>
            <person name="Ichikawa N."/>
            <person name="Kimura A."/>
            <person name="Kitahashi Y."/>
            <person name="Komaki H."/>
            <person name="Oguchi A."/>
        </authorList>
    </citation>
    <scope>NUCLEOTIDE SEQUENCE [LARGE SCALE GENOMIC DNA]</scope>
    <source>
        <strain evidence="2 3">NBRC 16267</strain>
    </source>
</reference>
<keyword evidence="1" id="KW-0472">Membrane</keyword>
<keyword evidence="3" id="KW-1185">Reference proteome</keyword>
<keyword evidence="1" id="KW-1133">Transmembrane helix</keyword>
<name>A0A5M3Y6I5_9ACTN</name>
<dbReference type="OrthoDB" id="4282511at2"/>
<evidence type="ECO:0000313" key="2">
    <source>
        <dbReference type="EMBL" id="GES27128.1"/>
    </source>
</evidence>
<feature type="transmembrane region" description="Helical" evidence="1">
    <location>
        <begin position="98"/>
        <end position="120"/>
    </location>
</feature>
<organism evidence="2 3">
    <name type="scientific">Acrocarpospora pleiomorpha</name>
    <dbReference type="NCBI Taxonomy" id="90975"/>
    <lineage>
        <taxon>Bacteria</taxon>
        <taxon>Bacillati</taxon>
        <taxon>Actinomycetota</taxon>
        <taxon>Actinomycetes</taxon>
        <taxon>Streptosporangiales</taxon>
        <taxon>Streptosporangiaceae</taxon>
        <taxon>Acrocarpospora</taxon>
    </lineage>
</organism>
<feature type="transmembrane region" description="Helical" evidence="1">
    <location>
        <begin position="192"/>
        <end position="212"/>
    </location>
</feature>
<evidence type="ECO:0000256" key="1">
    <source>
        <dbReference type="SAM" id="Phobius"/>
    </source>
</evidence>